<keyword evidence="3" id="KW-1185">Reference proteome</keyword>
<protein>
    <submittedName>
        <fullName evidence="2">Uncharacterized protein</fullName>
    </submittedName>
</protein>
<proteinExistence type="predicted"/>
<dbReference type="Proteomes" id="UP000308549">
    <property type="component" value="Unassembled WGS sequence"/>
</dbReference>
<feature type="region of interest" description="Disordered" evidence="1">
    <location>
        <begin position="748"/>
        <end position="774"/>
    </location>
</feature>
<evidence type="ECO:0000313" key="3">
    <source>
        <dbReference type="Proteomes" id="UP000308549"/>
    </source>
</evidence>
<evidence type="ECO:0000256" key="1">
    <source>
        <dbReference type="SAM" id="MobiDB-lite"/>
    </source>
</evidence>
<feature type="region of interest" description="Disordered" evidence="1">
    <location>
        <begin position="570"/>
        <end position="632"/>
    </location>
</feature>
<comment type="caution">
    <text evidence="2">The sequence shown here is derived from an EMBL/GenBank/DDBJ whole genome shotgun (WGS) entry which is preliminary data.</text>
</comment>
<evidence type="ECO:0000313" key="2">
    <source>
        <dbReference type="EMBL" id="TKA26491.1"/>
    </source>
</evidence>
<feature type="region of interest" description="Disordered" evidence="1">
    <location>
        <begin position="845"/>
        <end position="884"/>
    </location>
</feature>
<sequence length="884" mass="98299">MTRSLRTNRREKDGEHWHPQCLRRSYADDGVLSNANLSSQQFPGRKALLGTVLTDDAQKTSIDDLVDHIPLQRVPDQEDTKKGPALLALLLTPSYGSHALTADLALKLLRRFHGENGSSLGKSLDVIAAVVDRVPSPKNMRAGHEGLAYMFQRNPSPLSVASQTPLRPSAQKPGSISFELPPNTRDSSEHLNLRSSSFTIQLPLAQTIFSTGIVSTLLHSHLIPEDENLSLQSQRHLETQTLRLPLIAGHRVLTSSMPLTPLTPFRMIRNHMGNIVRSLSSATALEEVGRWAKGETQSSPTQTASQELEAAVTSYFQSKDISPEPVNVWALVGPDIFKKIPGEDRKLQVRMQSLTAEQISMIWRGEDPAWADTIRHYVLRAFHDRGARLIKVLSGGGGWGKKAGLLSLDPDSIYSSRELRAERGWEFDFDGKNENDEDAVSKQKKQALGQVVNEGECIMFFLGPMEAKDSHDARMGQFLGDADAAVCFGALPSSIDAAPTPAVSSEGDADGTRVTFEPGLFGALSEGGMALTATPPGKAATSQSKFDVPYCYVSVTEKDEHGNIRAEKAALSKARKEKHKRRSEATRAKVRAKKAAALGARDEEHKQNGDTADDGQETLPGGIGKVRKIPTNDPEENLALTDSMRPHFKPLFSGTKARLPSLGGFEVPQADVQQMTERYAQIKSQRQRMLERASGPPMKPLSWRVDQRRSALGAVDWAGLNKDEQRGCWLRITEEFLRRCTTDVNAETESVSETRETSTATMTSQPPVRRERDLPEREPYDTKRFRPVRKVLGRLEIRVNRSAYPLYEARQKQQFMRRESQRIAVSRARARYTDVESQEHVWEIMQKSGRVPEDERDDAQQSNRDGPVDPSFVQDVEDYVRGRG</sequence>
<reference evidence="2 3" key="1">
    <citation type="submission" date="2017-03" db="EMBL/GenBank/DDBJ databases">
        <title>Genomes of endolithic fungi from Antarctica.</title>
        <authorList>
            <person name="Coleine C."/>
            <person name="Masonjones S."/>
            <person name="Stajich J.E."/>
        </authorList>
    </citation>
    <scope>NUCLEOTIDE SEQUENCE [LARGE SCALE GENOMIC DNA]</scope>
    <source>
        <strain evidence="2 3">CCFEE 6315</strain>
    </source>
</reference>
<dbReference type="OrthoDB" id="1744869at2759"/>
<dbReference type="EMBL" id="NAJL01000028">
    <property type="protein sequence ID" value="TKA26491.1"/>
    <property type="molecule type" value="Genomic_DNA"/>
</dbReference>
<gene>
    <name evidence="2" type="ORF">B0A50_05328</name>
</gene>
<name>A0A4U0TVV0_9PEZI</name>
<organism evidence="2 3">
    <name type="scientific">Salinomyces thailandicus</name>
    <dbReference type="NCBI Taxonomy" id="706561"/>
    <lineage>
        <taxon>Eukaryota</taxon>
        <taxon>Fungi</taxon>
        <taxon>Dikarya</taxon>
        <taxon>Ascomycota</taxon>
        <taxon>Pezizomycotina</taxon>
        <taxon>Dothideomycetes</taxon>
        <taxon>Dothideomycetidae</taxon>
        <taxon>Mycosphaerellales</taxon>
        <taxon>Teratosphaeriaceae</taxon>
        <taxon>Salinomyces</taxon>
    </lineage>
</organism>
<feature type="compositionally biased region" description="Basic residues" evidence="1">
    <location>
        <begin position="573"/>
        <end position="594"/>
    </location>
</feature>
<feature type="region of interest" description="Disordered" evidence="1">
    <location>
        <begin position="158"/>
        <end position="189"/>
    </location>
</feature>
<accession>A0A4U0TVV0</accession>
<dbReference type="AlphaFoldDB" id="A0A4U0TVV0"/>